<accession>A0ABM3QLW8</accession>
<name>A0ABM3QLW8_SPIOL</name>
<evidence type="ECO:0000256" key="1">
    <source>
        <dbReference type="SAM" id="MobiDB-lite"/>
    </source>
</evidence>
<dbReference type="InterPro" id="IPR007942">
    <property type="entry name" value="PLipase-like"/>
</dbReference>
<proteinExistence type="predicted"/>
<dbReference type="RefSeq" id="XP_056684344.1">
    <property type="nucleotide sequence ID" value="XM_056828366.1"/>
</dbReference>
<reference evidence="2" key="1">
    <citation type="journal article" date="2021" name="Nat. Commun.">
        <title>Genomic analyses provide insights into spinach domestication and the genetic basis of agronomic traits.</title>
        <authorList>
            <person name="Cai X."/>
            <person name="Sun X."/>
            <person name="Xu C."/>
            <person name="Sun H."/>
            <person name="Wang X."/>
            <person name="Ge C."/>
            <person name="Zhang Z."/>
            <person name="Wang Q."/>
            <person name="Fei Z."/>
            <person name="Jiao C."/>
            <person name="Wang Q."/>
        </authorList>
    </citation>
    <scope>NUCLEOTIDE SEQUENCE [LARGE SCALE GENOMIC DNA]</scope>
    <source>
        <strain evidence="2">cv. Varoflay</strain>
    </source>
</reference>
<feature type="region of interest" description="Disordered" evidence="1">
    <location>
        <begin position="1"/>
        <end position="35"/>
    </location>
</feature>
<keyword evidence="2" id="KW-1185">Reference proteome</keyword>
<dbReference type="PANTHER" id="PTHR35358">
    <property type="entry name" value="OS06G0711100 PROTEIN"/>
    <property type="match status" value="1"/>
</dbReference>
<reference evidence="3" key="2">
    <citation type="submission" date="2025-08" db="UniProtKB">
        <authorList>
            <consortium name="RefSeq"/>
        </authorList>
    </citation>
    <scope>IDENTIFICATION</scope>
    <source>
        <tissue evidence="3">Leaf</tissue>
    </source>
</reference>
<gene>
    <name evidence="3" type="primary">LOC130460801</name>
</gene>
<organism evidence="2 3">
    <name type="scientific">Spinacia oleracea</name>
    <name type="common">Spinach</name>
    <dbReference type="NCBI Taxonomy" id="3562"/>
    <lineage>
        <taxon>Eukaryota</taxon>
        <taxon>Viridiplantae</taxon>
        <taxon>Streptophyta</taxon>
        <taxon>Embryophyta</taxon>
        <taxon>Tracheophyta</taxon>
        <taxon>Spermatophyta</taxon>
        <taxon>Magnoliopsida</taxon>
        <taxon>eudicotyledons</taxon>
        <taxon>Gunneridae</taxon>
        <taxon>Pentapetalae</taxon>
        <taxon>Caryophyllales</taxon>
        <taxon>Chenopodiaceae</taxon>
        <taxon>Chenopodioideae</taxon>
        <taxon>Anserineae</taxon>
        <taxon>Spinacia</taxon>
    </lineage>
</organism>
<dbReference type="GeneID" id="130460801"/>
<sequence length="261" mass="29227">MVELMPNLNFRDTTEEEDLQVDNRSQPSRIRPEKATPTVKFEFEEQIAINQSPQIVSDPSLDGYAVHKLGKALEPQTPENIVLTSSKAHQMQPCRKKASMMSFTGIGIQSDFLPVLEKIWVKYGDVIEGSAIRSCDTKATALESLAKMVLILQANSGKTLTEDKVHYLSSTLSDLQLMHLKVDWLVPFVEKALALHKSMQLEAVLAEIDKATVVARDMERKFLEKIAEVKEGLKRDRKIVSDCLPLFGPTDRDQCLGEGLC</sequence>
<dbReference type="Pfam" id="PF05278">
    <property type="entry name" value="PEARLI-4"/>
    <property type="match status" value="1"/>
</dbReference>
<evidence type="ECO:0000313" key="2">
    <source>
        <dbReference type="Proteomes" id="UP000813463"/>
    </source>
</evidence>
<dbReference type="Proteomes" id="UP000813463">
    <property type="component" value="Chromosome 5"/>
</dbReference>
<protein>
    <recommendedName>
        <fullName evidence="4">Phospholipase-like protein</fullName>
    </recommendedName>
</protein>
<dbReference type="PANTHER" id="PTHR35358:SF7">
    <property type="entry name" value="EXPRESSED PROTEIN"/>
    <property type="match status" value="1"/>
</dbReference>
<evidence type="ECO:0008006" key="4">
    <source>
        <dbReference type="Google" id="ProtNLM"/>
    </source>
</evidence>
<evidence type="ECO:0000313" key="3">
    <source>
        <dbReference type="RefSeq" id="XP_056684344.1"/>
    </source>
</evidence>